<dbReference type="InterPro" id="IPR050834">
    <property type="entry name" value="Glycosyltransf_2"/>
</dbReference>
<sequence>MRSLISIVVPVYNKEKYISRAIESALNQTYTEFELLVVNDASSDRSMDRVAEFHDPRIRVLHRSQPGPGGYAARNHGISEARGKWIALLDADDAWFPEHLAQSMRIASEFPEIPIISAARMSAVGGMEKLDPFAKRFISQGPQILYLSDYLEFACKGLRAMGTNSMLIKRDSLYRNSIFPEGRTERSGDLYTWVELIARMKRMVWSPHVASISYRDASFVSRNSVPSMQLFHEMVGDLQPYVEERDIGILKKYANKMMKYAWVEKKKLNSTMENSELRRSFYWEDDLAFCLKWSLISLLPFDLLESLHKRYSVSQ</sequence>
<keyword evidence="2" id="KW-0808">Transferase</keyword>
<dbReference type="Pfam" id="PF00535">
    <property type="entry name" value="Glycos_transf_2"/>
    <property type="match status" value="1"/>
</dbReference>
<proteinExistence type="predicted"/>
<accession>A0A7V7G316</accession>
<dbReference type="InterPro" id="IPR001173">
    <property type="entry name" value="Glyco_trans_2-like"/>
</dbReference>
<evidence type="ECO:0000259" key="1">
    <source>
        <dbReference type="Pfam" id="PF00535"/>
    </source>
</evidence>
<dbReference type="SUPFAM" id="SSF53448">
    <property type="entry name" value="Nucleotide-diphospho-sugar transferases"/>
    <property type="match status" value="1"/>
</dbReference>
<comment type="caution">
    <text evidence="2">The sequence shown here is derived from an EMBL/GenBank/DDBJ whole genome shotgun (WGS) entry which is preliminary data.</text>
</comment>
<dbReference type="GO" id="GO:0016740">
    <property type="term" value="F:transferase activity"/>
    <property type="evidence" value="ECO:0007669"/>
    <property type="project" value="UniProtKB-KW"/>
</dbReference>
<dbReference type="PANTHER" id="PTHR43685:SF11">
    <property type="entry name" value="GLYCOSYLTRANSFERASE TAGX-RELATED"/>
    <property type="match status" value="1"/>
</dbReference>
<protein>
    <submittedName>
        <fullName evidence="2">Glycosyltransferase family 2 protein</fullName>
    </submittedName>
</protein>
<name>A0A7V7G316_9GAMM</name>
<dbReference type="Gene3D" id="3.90.550.10">
    <property type="entry name" value="Spore Coat Polysaccharide Biosynthesis Protein SpsA, Chain A"/>
    <property type="match status" value="1"/>
</dbReference>
<organism evidence="2 3">
    <name type="scientific">Billgrantia pellis</name>
    <dbReference type="NCBI Taxonomy" id="2606936"/>
    <lineage>
        <taxon>Bacteria</taxon>
        <taxon>Pseudomonadati</taxon>
        <taxon>Pseudomonadota</taxon>
        <taxon>Gammaproteobacteria</taxon>
        <taxon>Oceanospirillales</taxon>
        <taxon>Halomonadaceae</taxon>
        <taxon>Billgrantia</taxon>
    </lineage>
</organism>
<reference evidence="2 3" key="1">
    <citation type="submission" date="2019-08" db="EMBL/GenBank/DDBJ databases">
        <title>Bioinformatics analysis of the strain L3 and L5.</title>
        <authorList>
            <person name="Li X."/>
        </authorList>
    </citation>
    <scope>NUCLEOTIDE SEQUENCE [LARGE SCALE GENOMIC DNA]</scope>
    <source>
        <strain evidence="2 3">L5</strain>
    </source>
</reference>
<dbReference type="RefSeq" id="WP_149326553.1">
    <property type="nucleotide sequence ID" value="NZ_VTPY01000001.1"/>
</dbReference>
<dbReference type="Proteomes" id="UP000486760">
    <property type="component" value="Unassembled WGS sequence"/>
</dbReference>
<dbReference type="AlphaFoldDB" id="A0A7V7G316"/>
<dbReference type="CDD" id="cd00761">
    <property type="entry name" value="Glyco_tranf_GTA_type"/>
    <property type="match status" value="1"/>
</dbReference>
<feature type="domain" description="Glycosyltransferase 2-like" evidence="1">
    <location>
        <begin position="6"/>
        <end position="105"/>
    </location>
</feature>
<dbReference type="EMBL" id="VTPY01000001">
    <property type="protein sequence ID" value="KAA0014341.1"/>
    <property type="molecule type" value="Genomic_DNA"/>
</dbReference>
<dbReference type="PANTHER" id="PTHR43685">
    <property type="entry name" value="GLYCOSYLTRANSFERASE"/>
    <property type="match status" value="1"/>
</dbReference>
<gene>
    <name evidence="2" type="ORF">F0A17_01415</name>
</gene>
<evidence type="ECO:0000313" key="3">
    <source>
        <dbReference type="Proteomes" id="UP000486760"/>
    </source>
</evidence>
<keyword evidence="3" id="KW-1185">Reference proteome</keyword>
<evidence type="ECO:0000313" key="2">
    <source>
        <dbReference type="EMBL" id="KAA0014341.1"/>
    </source>
</evidence>
<dbReference type="InterPro" id="IPR029044">
    <property type="entry name" value="Nucleotide-diphossugar_trans"/>
</dbReference>